<accession>A0A318T257</accession>
<dbReference type="OrthoDB" id="7857886at2"/>
<proteinExistence type="predicted"/>
<feature type="transmembrane region" description="Helical" evidence="1">
    <location>
        <begin position="6"/>
        <end position="25"/>
    </location>
</feature>
<dbReference type="AlphaFoldDB" id="A0A318T257"/>
<evidence type="ECO:0000313" key="2">
    <source>
        <dbReference type="EMBL" id="PYE86897.1"/>
    </source>
</evidence>
<protein>
    <submittedName>
        <fullName evidence="2">Uncharacterized protein DUF2730</fullName>
    </submittedName>
</protein>
<evidence type="ECO:0000256" key="1">
    <source>
        <dbReference type="SAM" id="Phobius"/>
    </source>
</evidence>
<keyword evidence="1" id="KW-0472">Membrane</keyword>
<name>A0A318T257_9HYPH</name>
<reference evidence="2 3" key="1">
    <citation type="submission" date="2018-06" db="EMBL/GenBank/DDBJ databases">
        <title>Genomic Encyclopedia of Type Strains, Phase III (KMG-III): the genomes of soil and plant-associated and newly described type strains.</title>
        <authorList>
            <person name="Whitman W."/>
        </authorList>
    </citation>
    <scope>NUCLEOTIDE SEQUENCE [LARGE SCALE GENOMIC DNA]</scope>
    <source>
        <strain evidence="2 3">ORS 1419</strain>
    </source>
</reference>
<dbReference type="RefSeq" id="WP_110753231.1">
    <property type="nucleotide sequence ID" value="NZ_QJTF01000018.1"/>
</dbReference>
<sequence>MEELRTWSGPVASLLAIGGIIYTWLTASSKANEGKITDHEEKLIEHDRRIQSLESELKHLPSKDDFNGLLLAVEQVKSGLGRLEESHDGVKAAMRRIEEYLLREKP</sequence>
<dbReference type="Pfam" id="PF10805">
    <property type="entry name" value="DUF2730"/>
    <property type="match status" value="1"/>
</dbReference>
<keyword evidence="1" id="KW-0812">Transmembrane</keyword>
<gene>
    <name evidence="2" type="ORF">C7477_11835</name>
</gene>
<dbReference type="EMBL" id="QJTF01000018">
    <property type="protein sequence ID" value="PYE86897.1"/>
    <property type="molecule type" value="Genomic_DNA"/>
</dbReference>
<comment type="caution">
    <text evidence="2">The sequence shown here is derived from an EMBL/GenBank/DDBJ whole genome shotgun (WGS) entry which is preliminary data.</text>
</comment>
<dbReference type="Proteomes" id="UP000247454">
    <property type="component" value="Unassembled WGS sequence"/>
</dbReference>
<organism evidence="2 3">
    <name type="scientific">Phyllobacterium leguminum</name>
    <dbReference type="NCBI Taxonomy" id="314237"/>
    <lineage>
        <taxon>Bacteria</taxon>
        <taxon>Pseudomonadati</taxon>
        <taxon>Pseudomonadota</taxon>
        <taxon>Alphaproteobacteria</taxon>
        <taxon>Hyphomicrobiales</taxon>
        <taxon>Phyllobacteriaceae</taxon>
        <taxon>Phyllobacterium</taxon>
    </lineage>
</organism>
<dbReference type="InterPro" id="IPR020269">
    <property type="entry name" value="Phage_Mu_Releasin"/>
</dbReference>
<keyword evidence="3" id="KW-1185">Reference proteome</keyword>
<evidence type="ECO:0000313" key="3">
    <source>
        <dbReference type="Proteomes" id="UP000247454"/>
    </source>
</evidence>
<keyword evidence="1" id="KW-1133">Transmembrane helix</keyword>